<feature type="non-terminal residue" evidence="1">
    <location>
        <position position="49"/>
    </location>
</feature>
<evidence type="ECO:0000313" key="1">
    <source>
        <dbReference type="EMBL" id="GAI70479.1"/>
    </source>
</evidence>
<comment type="caution">
    <text evidence="1">The sequence shown here is derived from an EMBL/GenBank/DDBJ whole genome shotgun (WGS) entry which is preliminary data.</text>
</comment>
<dbReference type="EMBL" id="BARV01045623">
    <property type="protein sequence ID" value="GAI70479.1"/>
    <property type="molecule type" value="Genomic_DNA"/>
</dbReference>
<gene>
    <name evidence="1" type="ORF">S06H3_66705</name>
</gene>
<feature type="non-terminal residue" evidence="1">
    <location>
        <position position="1"/>
    </location>
</feature>
<name>X1SRR1_9ZZZZ</name>
<reference evidence="1" key="1">
    <citation type="journal article" date="2014" name="Front. Microbiol.">
        <title>High frequency of phylogenetically diverse reductive dehalogenase-homologous genes in deep subseafloor sedimentary metagenomes.</title>
        <authorList>
            <person name="Kawai M."/>
            <person name="Futagami T."/>
            <person name="Toyoda A."/>
            <person name="Takaki Y."/>
            <person name="Nishi S."/>
            <person name="Hori S."/>
            <person name="Arai W."/>
            <person name="Tsubouchi T."/>
            <person name="Morono Y."/>
            <person name="Uchiyama I."/>
            <person name="Ito T."/>
            <person name="Fujiyama A."/>
            <person name="Inagaki F."/>
            <person name="Takami H."/>
        </authorList>
    </citation>
    <scope>NUCLEOTIDE SEQUENCE</scope>
    <source>
        <strain evidence="1">Expedition CK06-06</strain>
    </source>
</reference>
<dbReference type="AlphaFoldDB" id="X1SRR1"/>
<sequence>IKEYSKNPQDIGNYQEDEYFQKIRPVYKECLMFTFPFGPIFTCPGKFQI</sequence>
<protein>
    <submittedName>
        <fullName evidence="1">Uncharacterized protein</fullName>
    </submittedName>
</protein>
<proteinExistence type="predicted"/>
<organism evidence="1">
    <name type="scientific">marine sediment metagenome</name>
    <dbReference type="NCBI Taxonomy" id="412755"/>
    <lineage>
        <taxon>unclassified sequences</taxon>
        <taxon>metagenomes</taxon>
        <taxon>ecological metagenomes</taxon>
    </lineage>
</organism>
<accession>X1SRR1</accession>